<dbReference type="EMBL" id="ABJB010976059">
    <property type="status" value="NOT_ANNOTATED_CDS"/>
    <property type="molecule type" value="Genomic_DNA"/>
</dbReference>
<proteinExistence type="predicted"/>
<dbReference type="PaxDb" id="6945-B7PDT6"/>
<feature type="compositionally biased region" description="Basic and acidic residues" evidence="1">
    <location>
        <begin position="691"/>
        <end position="701"/>
    </location>
</feature>
<dbReference type="OrthoDB" id="10338773at2759"/>
<dbReference type="VEuPathDB" id="VectorBase:ISCW003616"/>
<dbReference type="EMBL" id="ABJB011075171">
    <property type="status" value="NOT_ANNOTATED_CDS"/>
    <property type="molecule type" value="Genomic_DNA"/>
</dbReference>
<dbReference type="InParanoid" id="B7PDT6"/>
<accession>B7PDT6</accession>
<dbReference type="VEuPathDB" id="VectorBase:ISCP_010130"/>
<dbReference type="AlphaFoldDB" id="B7PDT6"/>
<evidence type="ECO:0000313" key="2">
    <source>
        <dbReference type="EMBL" id="EEC04758.1"/>
    </source>
</evidence>
<organism>
    <name type="scientific">Ixodes scapularis</name>
    <name type="common">Black-legged tick</name>
    <name type="synonym">Deer tick</name>
    <dbReference type="NCBI Taxonomy" id="6945"/>
    <lineage>
        <taxon>Eukaryota</taxon>
        <taxon>Metazoa</taxon>
        <taxon>Ecdysozoa</taxon>
        <taxon>Arthropoda</taxon>
        <taxon>Chelicerata</taxon>
        <taxon>Arachnida</taxon>
        <taxon>Acari</taxon>
        <taxon>Parasitiformes</taxon>
        <taxon>Ixodida</taxon>
        <taxon>Ixodoidea</taxon>
        <taxon>Ixodidae</taxon>
        <taxon>Ixodinae</taxon>
        <taxon>Ixodes</taxon>
    </lineage>
</organism>
<reference evidence="2 4" key="1">
    <citation type="submission" date="2008-03" db="EMBL/GenBank/DDBJ databases">
        <title>Annotation of Ixodes scapularis.</title>
        <authorList>
            <consortium name="Ixodes scapularis Genome Project Consortium"/>
            <person name="Caler E."/>
            <person name="Hannick L.I."/>
            <person name="Bidwell S."/>
            <person name="Joardar V."/>
            <person name="Thiagarajan M."/>
            <person name="Amedeo P."/>
            <person name="Galinsky K.J."/>
            <person name="Schobel S."/>
            <person name="Inman J."/>
            <person name="Hostetler J."/>
            <person name="Miller J."/>
            <person name="Hammond M."/>
            <person name="Megy K."/>
            <person name="Lawson D."/>
            <person name="Kodira C."/>
            <person name="Sutton G."/>
            <person name="Meyer J."/>
            <person name="Hill C.A."/>
            <person name="Birren B."/>
            <person name="Nene V."/>
            <person name="Collins F."/>
            <person name="Alarcon-Chaidez F."/>
            <person name="Wikel S."/>
            <person name="Strausberg R."/>
        </authorList>
    </citation>
    <scope>NUCLEOTIDE SEQUENCE [LARGE SCALE GENOMIC DNA]</scope>
    <source>
        <strain evidence="4">Wikel</strain>
        <strain evidence="2">Wikel colony</strain>
    </source>
</reference>
<dbReference type="Proteomes" id="UP000001555">
    <property type="component" value="Unassembled WGS sequence"/>
</dbReference>
<evidence type="ECO:0000313" key="3">
    <source>
        <dbReference type="EnsemblMetazoa" id="ISCW003616-PA"/>
    </source>
</evidence>
<feature type="region of interest" description="Disordered" evidence="1">
    <location>
        <begin position="42"/>
        <end position="65"/>
    </location>
</feature>
<dbReference type="VEuPathDB" id="VectorBase:ISCI003616"/>
<sequence length="784" mass="83992">MDPLGASELLGQVLDNMKKAYSMLNCKGSFGFRLQLSPEKISTSKSKEISARPNSKQQTESPGNLPQLCVNCKRKHVSESSAGDTCIRKTFQIPQGVSSCYKGEGDTVEEDHGSKIDKKDDSRKVASKVCKERILAVERLQGASTYRKGRRDSTEASCGPKVGKKDNSFKATSDICEKPVLATVSCSKAFQLPQGATNCCKGEGDAIEEDCGSKVGKKFDRPEMASNICKEHVVVALPLCKVFQLPHKASNYRKGEGFTMEADCRPKISKKNDDPDETSNIRKELVAAVPCSKALHLPQEASINLEGDAIEADCRPKVSKKDHSPKVTSNICLCKDESVQIKSETLEPLYLDVNTILDSFDAEEQKTKSDGMSSSESNAHQLGDRCLEPSNNDACLLRVEACLAPLPELFGRYLHFLESFFITLDHCTADVRLRLVEALIPRGLVTLKGILEVMRKICRVLCCDEIGRVNCMELRVFALLDESVSVSSPAGALEEAMDLTVELCGDDPALADNGGCCRSPIHPAVPEPVAERRLQESGIPCRKGGVGEESGAPQNLGIFWSSGMAVPRGPLAQSALPGRVEKEGSVHHGGGSAPCVENTALLNPVSGAVCGANMLSMPAPARKLAPPEPAGPRPSNVICPRAVLARSVATSSSSVAQAESLSSLVIPADQTKSPAFLGSGVVPRLESSSCHRDNAVHHPEGSESVFRSSDLRTHGSLPCRESPTRHAPGPTLSHGSTLHWEGRNLLASSGGKAYDPQARVRPLTDPAKSGALEAALRKGHSPPR</sequence>
<dbReference type="HOGENOM" id="CLU_357642_0_0_1"/>
<name>B7PDT6_IXOSC</name>
<evidence type="ECO:0000256" key="1">
    <source>
        <dbReference type="SAM" id="MobiDB-lite"/>
    </source>
</evidence>
<dbReference type="EnsemblMetazoa" id="ISCW003616-RA">
    <property type="protein sequence ID" value="ISCW003616-PA"/>
    <property type="gene ID" value="ISCW003616"/>
</dbReference>
<keyword evidence="4" id="KW-1185">Reference proteome</keyword>
<reference evidence="3" key="2">
    <citation type="submission" date="2020-05" db="UniProtKB">
        <authorList>
            <consortium name="EnsemblMetazoa"/>
        </authorList>
    </citation>
    <scope>IDENTIFICATION</scope>
    <source>
        <strain evidence="3">wikel</strain>
    </source>
</reference>
<protein>
    <submittedName>
        <fullName evidence="2 3">Uncharacterized protein</fullName>
    </submittedName>
</protein>
<dbReference type="EMBL" id="DS692042">
    <property type="protein sequence ID" value="EEC04758.1"/>
    <property type="molecule type" value="Genomic_DNA"/>
</dbReference>
<feature type="region of interest" description="Disordered" evidence="1">
    <location>
        <begin position="691"/>
        <end position="784"/>
    </location>
</feature>
<feature type="compositionally biased region" description="Polar residues" evidence="1">
    <location>
        <begin position="52"/>
        <end position="64"/>
    </location>
</feature>
<evidence type="ECO:0000313" key="4">
    <source>
        <dbReference type="Proteomes" id="UP000001555"/>
    </source>
</evidence>
<gene>
    <name evidence="2" type="ORF">IscW_ISCW003616</name>
</gene>